<evidence type="ECO:0000259" key="6">
    <source>
        <dbReference type="Pfam" id="PF14833"/>
    </source>
</evidence>
<dbReference type="PIRSF" id="PIRSF000103">
    <property type="entry name" value="HIBADH"/>
    <property type="match status" value="1"/>
</dbReference>
<dbReference type="Proteomes" id="UP000244338">
    <property type="component" value="Unassembled WGS sequence"/>
</dbReference>
<dbReference type="InterPro" id="IPR013328">
    <property type="entry name" value="6PGD_dom2"/>
</dbReference>
<feature type="active site" evidence="4">
    <location>
        <position position="176"/>
    </location>
</feature>
<dbReference type="GO" id="GO:0016491">
    <property type="term" value="F:oxidoreductase activity"/>
    <property type="evidence" value="ECO:0007669"/>
    <property type="project" value="UniProtKB-KW"/>
</dbReference>
<evidence type="ECO:0000256" key="1">
    <source>
        <dbReference type="ARBA" id="ARBA00009080"/>
    </source>
</evidence>
<dbReference type="SUPFAM" id="SSF51735">
    <property type="entry name" value="NAD(P)-binding Rossmann-fold domains"/>
    <property type="match status" value="1"/>
</dbReference>
<dbReference type="GO" id="GO:0051287">
    <property type="term" value="F:NAD binding"/>
    <property type="evidence" value="ECO:0007669"/>
    <property type="project" value="InterPro"/>
</dbReference>
<evidence type="ECO:0000313" key="7">
    <source>
        <dbReference type="EMBL" id="PTQ56403.1"/>
    </source>
</evidence>
<proteinExistence type="inferred from homology"/>
<comment type="similarity">
    <text evidence="1">Belongs to the HIBADH-related family.</text>
</comment>
<dbReference type="InterPro" id="IPR036291">
    <property type="entry name" value="NAD(P)-bd_dom_sf"/>
</dbReference>
<comment type="caution">
    <text evidence="7">The sequence shown here is derived from an EMBL/GenBank/DDBJ whole genome shotgun (WGS) entry which is preliminary data.</text>
</comment>
<feature type="domain" description="3-hydroxyisobutyrate dehydrogenase-like NAD-binding" evidence="6">
    <location>
        <begin position="170"/>
        <end position="289"/>
    </location>
</feature>
<dbReference type="InterPro" id="IPR029154">
    <property type="entry name" value="HIBADH-like_NADP-bd"/>
</dbReference>
<evidence type="ECO:0000256" key="3">
    <source>
        <dbReference type="ARBA" id="ARBA00023027"/>
    </source>
</evidence>
<evidence type="ECO:0000256" key="2">
    <source>
        <dbReference type="ARBA" id="ARBA00023002"/>
    </source>
</evidence>
<dbReference type="Gene3D" id="1.10.1040.10">
    <property type="entry name" value="N-(1-d-carboxylethyl)-l-norvaline Dehydrogenase, domain 2"/>
    <property type="match status" value="1"/>
</dbReference>
<organism evidence="7 8">
    <name type="scientific">Candidatus Carbonibacillus altaicus</name>
    <dbReference type="NCBI Taxonomy" id="2163959"/>
    <lineage>
        <taxon>Bacteria</taxon>
        <taxon>Bacillati</taxon>
        <taxon>Bacillota</taxon>
        <taxon>Bacilli</taxon>
        <taxon>Bacillales</taxon>
        <taxon>Candidatus Carbonibacillus</taxon>
    </lineage>
</organism>
<dbReference type="Pfam" id="PF03446">
    <property type="entry name" value="NAD_binding_2"/>
    <property type="match status" value="1"/>
</dbReference>
<keyword evidence="3" id="KW-0520">NAD</keyword>
<dbReference type="InterPro" id="IPR015815">
    <property type="entry name" value="HIBADH-related"/>
</dbReference>
<name>A0A2R6Y147_9BACL</name>
<dbReference type="PANTHER" id="PTHR43060">
    <property type="entry name" value="3-HYDROXYISOBUTYRATE DEHYDROGENASE-LIKE 1, MITOCHONDRIAL-RELATED"/>
    <property type="match status" value="1"/>
</dbReference>
<dbReference type="InterPro" id="IPR006115">
    <property type="entry name" value="6PGDH_NADP-bd"/>
</dbReference>
<keyword evidence="2" id="KW-0560">Oxidoreductase</keyword>
<dbReference type="InterPro" id="IPR008927">
    <property type="entry name" value="6-PGluconate_DH-like_C_sf"/>
</dbReference>
<evidence type="ECO:0000313" key="8">
    <source>
        <dbReference type="Proteomes" id="UP000244338"/>
    </source>
</evidence>
<evidence type="ECO:0000256" key="4">
    <source>
        <dbReference type="PIRSR" id="PIRSR000103-1"/>
    </source>
</evidence>
<accession>A0A2R6Y147</accession>
<gene>
    <name evidence="7" type="ORF">BSOLF_0235</name>
</gene>
<dbReference type="Pfam" id="PF14833">
    <property type="entry name" value="NAD_binding_11"/>
    <property type="match status" value="1"/>
</dbReference>
<evidence type="ECO:0000259" key="5">
    <source>
        <dbReference type="Pfam" id="PF03446"/>
    </source>
</evidence>
<dbReference type="AlphaFoldDB" id="A0A2R6Y147"/>
<protein>
    <submittedName>
        <fullName evidence="7">2-hydroxy-3-oxopropionate reductase</fullName>
    </submittedName>
</protein>
<dbReference type="EMBL" id="PEBX01000029">
    <property type="protein sequence ID" value="PTQ56403.1"/>
    <property type="molecule type" value="Genomic_DNA"/>
</dbReference>
<dbReference type="GO" id="GO:0050661">
    <property type="term" value="F:NADP binding"/>
    <property type="evidence" value="ECO:0007669"/>
    <property type="project" value="InterPro"/>
</dbReference>
<dbReference type="PANTHER" id="PTHR43060:SF15">
    <property type="entry name" value="3-HYDROXYISOBUTYRATE DEHYDROGENASE-LIKE 1, MITOCHONDRIAL-RELATED"/>
    <property type="match status" value="1"/>
</dbReference>
<dbReference type="Gene3D" id="3.40.50.720">
    <property type="entry name" value="NAD(P)-binding Rossmann-like Domain"/>
    <property type="match status" value="1"/>
</dbReference>
<feature type="domain" description="6-phosphogluconate dehydrogenase NADP-binding" evidence="5">
    <location>
        <begin position="3"/>
        <end position="167"/>
    </location>
</feature>
<sequence length="303" mass="32556">MHIGFIGLGTMGRPMVDKLLARGYTVWVYNRSQPSIDWAVAKGAHALSSPKEVGERASIVMSALPYPETVESVYFGENGVQEGVQKKAPGSDAPIWVDLSTIGPKHAELYAERAREVGAYFLDAPVSGGPMGVQAGTLTVMVGGEREAFLRVRPILESFAEKIVHVGPPGKGSVVKLINNMLVAVHTAALSEAFVLGARGGIDSEVLYELIKASTGHSYMIDRAYPLIKERDFAPRFNIALLHKDVRLALDYAAREGVPLDQVALASQTLVRSLALGLGQDDIAAIIRSLEQMVGVEVKKHSG</sequence>
<reference evidence="8" key="1">
    <citation type="journal article" date="2018" name="Sci. Rep.">
        <title>Lignite coal burning seam in the remote Altai Mountains harbors a hydrogen-driven thermophilic microbial community.</title>
        <authorList>
            <person name="Kadnikov V.V."/>
            <person name="Mardanov A.V."/>
            <person name="Ivasenko D.A."/>
            <person name="Antsiferov D.V."/>
            <person name="Beletsky A.V."/>
            <person name="Karnachuk O.V."/>
            <person name="Ravin N.V."/>
        </authorList>
    </citation>
    <scope>NUCLEOTIDE SEQUENCE [LARGE SCALE GENOMIC DNA]</scope>
</reference>
<dbReference type="SUPFAM" id="SSF48179">
    <property type="entry name" value="6-phosphogluconate dehydrogenase C-terminal domain-like"/>
    <property type="match status" value="1"/>
</dbReference>